<dbReference type="EMBL" id="MW117144">
    <property type="protein sequence ID" value="QPP21134.1"/>
    <property type="molecule type" value="Genomic_DNA"/>
</dbReference>
<organism evidence="2 3">
    <name type="scientific">Pseudomonas phage AIIMS-Pa-A1</name>
    <dbReference type="NCBI Taxonomy" id="2794941"/>
    <lineage>
        <taxon>Viruses</taxon>
        <taxon>Duplodnaviria</taxon>
        <taxon>Heunggongvirae</taxon>
        <taxon>Uroviricota</taxon>
        <taxon>Caudoviricetes</taxon>
        <taxon>Autographivirales</taxon>
        <taxon>Autoscriptoviridae</taxon>
        <taxon>Krylovirinae</taxon>
        <taxon>Phikmvvirus</taxon>
        <taxon>Phikmvvirus AIIMSPaA1</taxon>
    </lineage>
</organism>
<protein>
    <submittedName>
        <fullName evidence="2">Uncharacterized protein</fullName>
    </submittedName>
</protein>
<evidence type="ECO:0000256" key="1">
    <source>
        <dbReference type="SAM" id="MobiDB-lite"/>
    </source>
</evidence>
<feature type="region of interest" description="Disordered" evidence="1">
    <location>
        <begin position="1"/>
        <end position="23"/>
    </location>
</feature>
<sequence length="43" mass="4739">MLPVVIHDDGPAKVTGPRPTVPRNDRWRMVLADKGTQVTLTAE</sequence>
<accession>A0A7T1X3D2</accession>
<feature type="compositionally biased region" description="Basic and acidic residues" evidence="1">
    <location>
        <begin position="1"/>
        <end position="11"/>
    </location>
</feature>
<keyword evidence="3" id="KW-1185">Reference proteome</keyword>
<name>A0A7T1X3D2_9CAUD</name>
<evidence type="ECO:0000313" key="2">
    <source>
        <dbReference type="EMBL" id="QPP21134.1"/>
    </source>
</evidence>
<evidence type="ECO:0000313" key="3">
    <source>
        <dbReference type="Proteomes" id="UP000595516"/>
    </source>
</evidence>
<gene>
    <name evidence="2" type="ORF">AIIMSPaA1_040</name>
</gene>
<proteinExistence type="predicted"/>
<dbReference type="Proteomes" id="UP000595516">
    <property type="component" value="Segment"/>
</dbReference>
<reference evidence="2 3" key="1">
    <citation type="submission" date="2020-10" db="EMBL/GenBank/DDBJ databases">
        <authorList>
            <person name="Rathor N."/>
            <person name="Chaudhry R."/>
        </authorList>
    </citation>
    <scope>NUCLEOTIDE SEQUENCE [LARGE SCALE GENOMIC DNA]</scope>
</reference>